<dbReference type="InterPro" id="IPR000073">
    <property type="entry name" value="AB_hydrolase_1"/>
</dbReference>
<dbReference type="GO" id="GO:0003824">
    <property type="term" value="F:catalytic activity"/>
    <property type="evidence" value="ECO:0007669"/>
    <property type="project" value="InterPro"/>
</dbReference>
<reference evidence="2" key="1">
    <citation type="submission" date="2017-04" db="EMBL/GenBank/DDBJ databases">
        <title>Genome deletions in a multicellular cyanobacterial endosymbiont for morphological adaptation in marine diatoms.</title>
        <authorList>
            <person name="Wang Y."/>
            <person name="Gao H."/>
            <person name="Li R."/>
            <person name="Xu X."/>
        </authorList>
    </citation>
    <scope>NUCLEOTIDE SEQUENCE</scope>
    <source>
        <strain evidence="2">FACHB 800</strain>
    </source>
</reference>
<dbReference type="Proteomes" id="UP000683511">
    <property type="component" value="Chromosome"/>
</dbReference>
<proteinExistence type="predicted"/>
<evidence type="ECO:0000313" key="2">
    <source>
        <dbReference type="EMBL" id="QXE23888.1"/>
    </source>
</evidence>
<accession>A0A975T9F7</accession>
<evidence type="ECO:0000259" key="1">
    <source>
        <dbReference type="Pfam" id="PF00561"/>
    </source>
</evidence>
<keyword evidence="3" id="KW-1185">Reference proteome</keyword>
<dbReference type="EMBL" id="CP021056">
    <property type="protein sequence ID" value="QXE23888.1"/>
    <property type="molecule type" value="Genomic_DNA"/>
</dbReference>
<dbReference type="Gene3D" id="3.40.50.1820">
    <property type="entry name" value="alpha/beta hydrolase"/>
    <property type="match status" value="1"/>
</dbReference>
<dbReference type="SUPFAM" id="SSF53474">
    <property type="entry name" value="alpha/beta-Hydrolases"/>
    <property type="match status" value="1"/>
</dbReference>
<name>A0A975T9F7_9NOST</name>
<sequence length="266" mass="30061">MPHVQINDIDLFYDIKGTGKPLVLISGFLCDHTYWSILMSHLTKNYQVIRVDNRGMGRSSAIDKPYNILHMADDIAALLRKLGINQAQIIGHSMGGQIAQELALAYPEIVEKLILISTWAKPDFRLCSIISTWSELAGKIDLALYQKTILPWIYTEEFYNIPDMIDMLINMAVNYNFPPLPQTIWHHSQAIIASNTFDRLKYIDCPTQIIVGQEDILTPVKFAYELSQNIANGELVILEKCGHGIVIESPEILASTISKFLNSLEK</sequence>
<dbReference type="AlphaFoldDB" id="A0A975T9F7"/>
<protein>
    <submittedName>
        <fullName evidence="2">Lipolytic enzyme</fullName>
    </submittedName>
</protein>
<evidence type="ECO:0000313" key="3">
    <source>
        <dbReference type="Proteomes" id="UP000683511"/>
    </source>
</evidence>
<dbReference type="Pfam" id="PF00561">
    <property type="entry name" value="Abhydrolase_1"/>
    <property type="match status" value="1"/>
</dbReference>
<dbReference type="PANTHER" id="PTHR43433">
    <property type="entry name" value="HYDROLASE, ALPHA/BETA FOLD FAMILY PROTEIN"/>
    <property type="match status" value="1"/>
</dbReference>
<dbReference type="PRINTS" id="PR00111">
    <property type="entry name" value="ABHYDROLASE"/>
</dbReference>
<dbReference type="InterPro" id="IPR050471">
    <property type="entry name" value="AB_hydrolase"/>
</dbReference>
<dbReference type="InterPro" id="IPR000639">
    <property type="entry name" value="Epox_hydrolase-like"/>
</dbReference>
<dbReference type="InterPro" id="IPR029058">
    <property type="entry name" value="AB_hydrolase_fold"/>
</dbReference>
<gene>
    <name evidence="2" type="ORF">B6N60_02585</name>
</gene>
<dbReference type="RefSeq" id="WP_190606852.1">
    <property type="nucleotide sequence ID" value="NZ_CP021056.1"/>
</dbReference>
<organism evidence="2 3">
    <name type="scientific">Richelia sinica FACHB-800</name>
    <dbReference type="NCBI Taxonomy" id="1357546"/>
    <lineage>
        <taxon>Bacteria</taxon>
        <taxon>Bacillati</taxon>
        <taxon>Cyanobacteriota</taxon>
        <taxon>Cyanophyceae</taxon>
        <taxon>Nostocales</taxon>
        <taxon>Nostocaceae</taxon>
        <taxon>Richelia</taxon>
    </lineage>
</organism>
<dbReference type="KEGG" id="rsin:B6N60_02585"/>
<dbReference type="PANTHER" id="PTHR43433:SF5">
    <property type="entry name" value="AB HYDROLASE-1 DOMAIN-CONTAINING PROTEIN"/>
    <property type="match status" value="1"/>
</dbReference>
<feature type="domain" description="AB hydrolase-1" evidence="1">
    <location>
        <begin position="20"/>
        <end position="250"/>
    </location>
</feature>
<dbReference type="PRINTS" id="PR00412">
    <property type="entry name" value="EPOXHYDRLASE"/>
</dbReference>